<dbReference type="GO" id="GO:0120104">
    <property type="term" value="C:mitotic actomyosin contractile ring, proximal layer"/>
    <property type="evidence" value="ECO:0007669"/>
    <property type="project" value="TreeGrafter"/>
</dbReference>
<feature type="compositionally biased region" description="Low complexity" evidence="8">
    <location>
        <begin position="503"/>
        <end position="513"/>
    </location>
</feature>
<dbReference type="AlphaFoldDB" id="A0A0N1P0P7"/>
<evidence type="ECO:0000256" key="4">
    <source>
        <dbReference type="ARBA" id="ARBA00022553"/>
    </source>
</evidence>
<feature type="compositionally biased region" description="Polar residues" evidence="8">
    <location>
        <begin position="557"/>
        <end position="576"/>
    </location>
</feature>
<dbReference type="Proteomes" id="UP000038010">
    <property type="component" value="Unassembled WGS sequence"/>
</dbReference>
<keyword evidence="5" id="KW-0206">Cytoskeleton</keyword>
<dbReference type="SMART" id="SM00055">
    <property type="entry name" value="FCH"/>
    <property type="match status" value="1"/>
</dbReference>
<dbReference type="PANTHER" id="PTHR23065:SF7">
    <property type="entry name" value="NOSTRIN, ISOFORM H"/>
    <property type="match status" value="1"/>
</dbReference>
<evidence type="ECO:0000259" key="9">
    <source>
        <dbReference type="PROSITE" id="PS50002"/>
    </source>
</evidence>
<evidence type="ECO:0000313" key="11">
    <source>
        <dbReference type="EMBL" id="KPI43902.1"/>
    </source>
</evidence>
<dbReference type="GO" id="GO:0005543">
    <property type="term" value="F:phospholipid binding"/>
    <property type="evidence" value="ECO:0007669"/>
    <property type="project" value="TreeGrafter"/>
</dbReference>
<evidence type="ECO:0000256" key="2">
    <source>
        <dbReference type="ARBA" id="ARBA00022443"/>
    </source>
</evidence>
<keyword evidence="3" id="KW-0963">Cytoplasm</keyword>
<evidence type="ECO:0000256" key="1">
    <source>
        <dbReference type="ARBA" id="ARBA00004245"/>
    </source>
</evidence>
<dbReference type="InterPro" id="IPR001060">
    <property type="entry name" value="FCH_dom"/>
</dbReference>
<organism evidence="11 12">
    <name type="scientific">Cyphellophora attinorum</name>
    <dbReference type="NCBI Taxonomy" id="1664694"/>
    <lineage>
        <taxon>Eukaryota</taxon>
        <taxon>Fungi</taxon>
        <taxon>Dikarya</taxon>
        <taxon>Ascomycota</taxon>
        <taxon>Pezizomycotina</taxon>
        <taxon>Eurotiomycetes</taxon>
        <taxon>Chaetothyriomycetidae</taxon>
        <taxon>Chaetothyriales</taxon>
        <taxon>Cyphellophoraceae</taxon>
        <taxon>Cyphellophora</taxon>
    </lineage>
</organism>
<dbReference type="CDD" id="cd00174">
    <property type="entry name" value="SH3"/>
    <property type="match status" value="1"/>
</dbReference>
<comment type="subcellular location">
    <subcellularLocation>
        <location evidence="1">Cytoplasm</location>
        <location evidence="1">Cytoskeleton</location>
    </subcellularLocation>
</comment>
<protein>
    <submittedName>
        <fullName evidence="11">Septation protein imp2</fullName>
    </submittedName>
</protein>
<dbReference type="PRINTS" id="PR00452">
    <property type="entry name" value="SH3DOMAIN"/>
</dbReference>
<dbReference type="GeneID" id="28738391"/>
<dbReference type="Pfam" id="PF00611">
    <property type="entry name" value="FCH"/>
    <property type="match status" value="1"/>
</dbReference>
<evidence type="ECO:0000256" key="5">
    <source>
        <dbReference type="ARBA" id="ARBA00023212"/>
    </source>
</evidence>
<dbReference type="InterPro" id="IPR027267">
    <property type="entry name" value="AH/BAR_dom_sf"/>
</dbReference>
<dbReference type="VEuPathDB" id="FungiDB:AB675_6234"/>
<proteinExistence type="predicted"/>
<dbReference type="EMBL" id="LFJN01000004">
    <property type="protein sequence ID" value="KPI43902.1"/>
    <property type="molecule type" value="Genomic_DNA"/>
</dbReference>
<dbReference type="PROSITE" id="PS51741">
    <property type="entry name" value="F_BAR"/>
    <property type="match status" value="1"/>
</dbReference>
<name>A0A0N1P0P7_9EURO</name>
<feature type="compositionally biased region" description="Basic and acidic residues" evidence="8">
    <location>
        <begin position="685"/>
        <end position="694"/>
    </location>
</feature>
<keyword evidence="4" id="KW-0597">Phosphoprotein</keyword>
<comment type="caution">
    <text evidence="11">The sequence shown here is derived from an EMBL/GenBank/DDBJ whole genome shotgun (WGS) entry which is preliminary data.</text>
</comment>
<dbReference type="OrthoDB" id="27823at2759"/>
<dbReference type="SUPFAM" id="SSF50044">
    <property type="entry name" value="SH3-domain"/>
    <property type="match status" value="1"/>
</dbReference>
<dbReference type="SUPFAM" id="SSF103657">
    <property type="entry name" value="BAR/IMD domain-like"/>
    <property type="match status" value="1"/>
</dbReference>
<dbReference type="InterPro" id="IPR036028">
    <property type="entry name" value="SH3-like_dom_sf"/>
</dbReference>
<evidence type="ECO:0000256" key="8">
    <source>
        <dbReference type="SAM" id="MobiDB-lite"/>
    </source>
</evidence>
<accession>A0A0N1P0P7</accession>
<feature type="domain" description="F-BAR" evidence="10">
    <location>
        <begin position="17"/>
        <end position="291"/>
    </location>
</feature>
<evidence type="ECO:0000256" key="3">
    <source>
        <dbReference type="ARBA" id="ARBA00022490"/>
    </source>
</evidence>
<sequence>MPGSTLSGGDAPPSVPLSFSNNFWGRDDAGVDPLLTRMANAKTTCDELKSFYAARAAIEDDYARKLAQLSRKPLGSVEQGTLRSSLDVARGETEAMSKQHALIAQQMKSECEEPLGAFAGGMKERRKIVQNGIEKLLKTKQGQTSHVNKCRDKFEQDSLRIKGYLAQGHMVMGQEERKNKAKLEKTQINMATNSSEYESAVKVLEETTGRWNKEWKAACDKFQDLEEELCVSDDASCEKVRLALEKCEVEKDISSFIKTSGTGQEIPDPPKYINFCRGDIDSASEVSQDEDYTVAQFARTTNPAFRTCSPKPAAMNGSDLSQRYSEEPEMADDDQATPQKANSGRPPPLNYRQGDPNVPPDYSPSQHGPVVGQIPHNQYPTEGMTMFCRADGPSRAETAPSVDGRPSSRDDTSEYSAPSSFTSADPASRTTSPTKNAPVNGVGLPGMSSPMPSPDKAVQKKRSGFFSNSPFRRKSKKEKEAPELQKRSTWDPKGNTRINLNASDVSSSSAQSSPTKPHTGRNLFNRNAAPEGEEPADPRASFQLNVGNNVFDVGNPDSHQSTPRASSNNARLNRFNQPPAAAGSDMSMDPIARALADLKSNGGSNFPSKQASTREPVDRYHGVKSPAPDMNPSERPGGMTADQRAHLLAQGRTPPPAYDLGGPSPAAGHARSQSSVLGVPQPAHTRKEMLDRSKQWGNGGSAQASPARPVSRNGDGRRSPGPGMVPRAASPQPGYGGAPQMRARSPGPGMMQQTQGAYQRAASPSPYANAGNRPHTQSSVRQGSGMEMQLSSQDVARYGDSGSGRSRAQMAQQQDQRRPQSSYGGDPYAGRQGGGGGSQSSSAGMRRERSKSMGPPPGRAPQVLYYARAVYSYNAAIPEELSFAKGDILGVLRLQDDGWWEAEVRESQKGTRLGGGGGLVPSNYLQRC</sequence>
<dbReference type="SMART" id="SM00326">
    <property type="entry name" value="SH3"/>
    <property type="match status" value="1"/>
</dbReference>
<keyword evidence="2 6" id="KW-0728">SH3 domain</keyword>
<dbReference type="RefSeq" id="XP_018003865.1">
    <property type="nucleotide sequence ID" value="XM_018146511.1"/>
</dbReference>
<dbReference type="Gene3D" id="2.30.30.40">
    <property type="entry name" value="SH3 Domains"/>
    <property type="match status" value="1"/>
</dbReference>
<dbReference type="InterPro" id="IPR031160">
    <property type="entry name" value="F_BAR_dom"/>
</dbReference>
<dbReference type="GO" id="GO:0030036">
    <property type="term" value="P:actin cytoskeleton organization"/>
    <property type="evidence" value="ECO:0007669"/>
    <property type="project" value="UniProtKB-ARBA"/>
</dbReference>
<reference evidence="11 12" key="1">
    <citation type="submission" date="2015-06" db="EMBL/GenBank/DDBJ databases">
        <title>Draft genome of the ant-associated black yeast Phialophora attae CBS 131958.</title>
        <authorList>
            <person name="Moreno L.F."/>
            <person name="Stielow B.J."/>
            <person name="de Hoog S."/>
            <person name="Vicente V.A."/>
            <person name="Weiss V.A."/>
            <person name="de Vries M."/>
            <person name="Cruz L.M."/>
            <person name="Souza E.M."/>
        </authorList>
    </citation>
    <scope>NUCLEOTIDE SEQUENCE [LARGE SCALE GENOMIC DNA]</scope>
    <source>
        <strain evidence="11 12">CBS 131958</strain>
    </source>
</reference>
<feature type="region of interest" description="Disordered" evidence="8">
    <location>
        <begin position="324"/>
        <end position="859"/>
    </location>
</feature>
<keyword evidence="12" id="KW-1185">Reference proteome</keyword>
<dbReference type="STRING" id="1664694.A0A0N1P0P7"/>
<feature type="domain" description="SH3" evidence="9">
    <location>
        <begin position="862"/>
        <end position="928"/>
    </location>
</feature>
<keyword evidence="7" id="KW-0175">Coiled coil</keyword>
<dbReference type="Gene3D" id="1.20.1270.60">
    <property type="entry name" value="Arfaptin homology (AH) domain/BAR domain"/>
    <property type="match status" value="1"/>
</dbReference>
<feature type="compositionally biased region" description="Basic and acidic residues" evidence="8">
    <location>
        <begin position="477"/>
        <end position="490"/>
    </location>
</feature>
<gene>
    <name evidence="11" type="ORF">AB675_6234</name>
</gene>
<feature type="compositionally biased region" description="Polar residues" evidence="8">
    <location>
        <begin position="601"/>
        <end position="613"/>
    </location>
</feature>
<evidence type="ECO:0000256" key="7">
    <source>
        <dbReference type="PROSITE-ProRule" id="PRU01077"/>
    </source>
</evidence>
<dbReference type="PROSITE" id="PS50002">
    <property type="entry name" value="SH3"/>
    <property type="match status" value="1"/>
</dbReference>
<dbReference type="PANTHER" id="PTHR23065">
    <property type="entry name" value="PROLINE-SERINE-THREONINE PHOSPHATASE INTERACTING PROTEIN 1"/>
    <property type="match status" value="1"/>
</dbReference>
<feature type="compositionally biased region" description="Polar residues" evidence="8">
    <location>
        <begin position="414"/>
        <end position="437"/>
    </location>
</feature>
<dbReference type="Pfam" id="PF00018">
    <property type="entry name" value="SH3_1"/>
    <property type="match status" value="1"/>
</dbReference>
<dbReference type="InterPro" id="IPR001452">
    <property type="entry name" value="SH3_domain"/>
</dbReference>
<evidence type="ECO:0000313" key="12">
    <source>
        <dbReference type="Proteomes" id="UP000038010"/>
    </source>
</evidence>
<evidence type="ECO:0000256" key="6">
    <source>
        <dbReference type="PROSITE-ProRule" id="PRU00192"/>
    </source>
</evidence>
<evidence type="ECO:0000259" key="10">
    <source>
        <dbReference type="PROSITE" id="PS51741"/>
    </source>
</evidence>
<feature type="compositionally biased region" description="Low complexity" evidence="8">
    <location>
        <begin position="805"/>
        <end position="830"/>
    </location>
</feature>
<dbReference type="GO" id="GO:0009898">
    <property type="term" value="C:cytoplasmic side of plasma membrane"/>
    <property type="evidence" value="ECO:0007669"/>
    <property type="project" value="TreeGrafter"/>
</dbReference>